<dbReference type="Pfam" id="PF00196">
    <property type="entry name" value="GerE"/>
    <property type="match status" value="1"/>
</dbReference>
<evidence type="ECO:0000256" key="1">
    <source>
        <dbReference type="ARBA" id="ARBA00023125"/>
    </source>
</evidence>
<dbReference type="EMBL" id="CP048108">
    <property type="protein sequence ID" value="QHS47900.1"/>
    <property type="molecule type" value="Genomic_DNA"/>
</dbReference>
<proteinExistence type="predicted"/>
<dbReference type="PRINTS" id="PR00038">
    <property type="entry name" value="HTHLUXR"/>
</dbReference>
<dbReference type="Proteomes" id="UP000464389">
    <property type="component" value="Chromosome"/>
</dbReference>
<organism evidence="3 4">
    <name type="scientific">Klebsiella michiganensis</name>
    <dbReference type="NCBI Taxonomy" id="1134687"/>
    <lineage>
        <taxon>Bacteria</taxon>
        <taxon>Pseudomonadati</taxon>
        <taxon>Pseudomonadota</taxon>
        <taxon>Gammaproteobacteria</taxon>
        <taxon>Enterobacterales</taxon>
        <taxon>Enterobacteriaceae</taxon>
        <taxon>Klebsiella/Raoultella group</taxon>
        <taxon>Klebsiella</taxon>
    </lineage>
</organism>
<dbReference type="Gene3D" id="1.10.10.10">
    <property type="entry name" value="Winged helix-like DNA-binding domain superfamily/Winged helix DNA-binding domain"/>
    <property type="match status" value="1"/>
</dbReference>
<accession>A0A6P1V1I2</accession>
<dbReference type="GO" id="GO:0003677">
    <property type="term" value="F:DNA binding"/>
    <property type="evidence" value="ECO:0007669"/>
    <property type="project" value="UniProtKB-KW"/>
</dbReference>
<sequence>MNSILHVAVMSPNRYFCLGLSSLHEQKVMPAIQLHFCHDLKSLKMLMESVELSGVLMEMFGEGENIYDAFVFGDYLKKQTRDIAVFVFRSFWSSLADLPHYARYHVSSTEDEIWGYFKLILKGYQCNNYISRWEALLTNKEYQVIKMLCCGKQYHHIGKLLGITIKTVSTHKIKALKKLGAPSMSSLILQFKR</sequence>
<dbReference type="CDD" id="cd06170">
    <property type="entry name" value="LuxR_C_like"/>
    <property type="match status" value="1"/>
</dbReference>
<keyword evidence="1" id="KW-0238">DNA-binding</keyword>
<dbReference type="InterPro" id="IPR016032">
    <property type="entry name" value="Sig_transdc_resp-reg_C-effctor"/>
</dbReference>
<gene>
    <name evidence="3" type="ORF">GW952_21010</name>
</gene>
<dbReference type="InterPro" id="IPR036388">
    <property type="entry name" value="WH-like_DNA-bd_sf"/>
</dbReference>
<dbReference type="SUPFAM" id="SSF46894">
    <property type="entry name" value="C-terminal effector domain of the bipartite response regulators"/>
    <property type="match status" value="1"/>
</dbReference>
<dbReference type="SMART" id="SM00421">
    <property type="entry name" value="HTH_LUXR"/>
    <property type="match status" value="1"/>
</dbReference>
<dbReference type="RefSeq" id="WP_160742820.1">
    <property type="nucleotide sequence ID" value="NZ_CP048108.1"/>
</dbReference>
<dbReference type="GO" id="GO:0006355">
    <property type="term" value="P:regulation of DNA-templated transcription"/>
    <property type="evidence" value="ECO:0007669"/>
    <property type="project" value="InterPro"/>
</dbReference>
<dbReference type="InterPro" id="IPR000792">
    <property type="entry name" value="Tscrpt_reg_LuxR_C"/>
</dbReference>
<feature type="domain" description="HTH luxR-type" evidence="2">
    <location>
        <begin position="130"/>
        <end position="193"/>
    </location>
</feature>
<name>A0A6P1V1I2_9ENTR</name>
<dbReference type="AlphaFoldDB" id="A0A6P1V1I2"/>
<evidence type="ECO:0000259" key="2">
    <source>
        <dbReference type="PROSITE" id="PS50043"/>
    </source>
</evidence>
<evidence type="ECO:0000313" key="3">
    <source>
        <dbReference type="EMBL" id="QHS47900.1"/>
    </source>
</evidence>
<reference evidence="3 4" key="1">
    <citation type="submission" date="2020-01" db="EMBL/GenBank/DDBJ databases">
        <title>Bactrocera dorsalis gut bacteria genome.</title>
        <authorList>
            <person name="Zhang H."/>
            <person name="Cai Z."/>
        </authorList>
    </citation>
    <scope>NUCLEOTIDE SEQUENCE [LARGE SCALE GENOMIC DNA]</scope>
    <source>
        <strain evidence="3 4">BD177</strain>
    </source>
</reference>
<dbReference type="PROSITE" id="PS50043">
    <property type="entry name" value="HTH_LUXR_2"/>
    <property type="match status" value="1"/>
</dbReference>
<protein>
    <submittedName>
        <fullName evidence="3">Helix-turn-helix transcriptional regulator</fullName>
    </submittedName>
</protein>
<evidence type="ECO:0000313" key="4">
    <source>
        <dbReference type="Proteomes" id="UP000464389"/>
    </source>
</evidence>